<dbReference type="PANTHER" id="PTHR46422:SF4">
    <property type="entry name" value="SERINE_THREONINE-PROTEIN PHOSPHATASE BSL3"/>
    <property type="match status" value="1"/>
</dbReference>
<name>A0AAW2Y515_9LAMI</name>
<feature type="compositionally biased region" description="Low complexity" evidence="1">
    <location>
        <begin position="27"/>
        <end position="58"/>
    </location>
</feature>
<evidence type="ECO:0000256" key="1">
    <source>
        <dbReference type="SAM" id="MobiDB-lite"/>
    </source>
</evidence>
<evidence type="ECO:0000313" key="2">
    <source>
        <dbReference type="EMBL" id="KAL0460840.1"/>
    </source>
</evidence>
<dbReference type="SUPFAM" id="SSF117281">
    <property type="entry name" value="Kelch motif"/>
    <property type="match status" value="1"/>
</dbReference>
<dbReference type="InterPro" id="IPR015915">
    <property type="entry name" value="Kelch-typ_b-propeller"/>
</dbReference>
<accession>A0AAW2Y515</accession>
<feature type="region of interest" description="Disordered" evidence="1">
    <location>
        <begin position="1"/>
        <end position="70"/>
    </location>
</feature>
<protein>
    <submittedName>
        <fullName evidence="2">Serine/threonine-protein phosphatase BSL3</fullName>
    </submittedName>
</protein>
<comment type="caution">
    <text evidence="2">The sequence shown here is derived from an EMBL/GenBank/DDBJ whole genome shotgun (WGS) entry which is preliminary data.</text>
</comment>
<organism evidence="2">
    <name type="scientific">Sesamum latifolium</name>
    <dbReference type="NCBI Taxonomy" id="2727402"/>
    <lineage>
        <taxon>Eukaryota</taxon>
        <taxon>Viridiplantae</taxon>
        <taxon>Streptophyta</taxon>
        <taxon>Embryophyta</taxon>
        <taxon>Tracheophyta</taxon>
        <taxon>Spermatophyta</taxon>
        <taxon>Magnoliopsida</taxon>
        <taxon>eudicotyledons</taxon>
        <taxon>Gunneridae</taxon>
        <taxon>Pentapetalae</taxon>
        <taxon>asterids</taxon>
        <taxon>lamiids</taxon>
        <taxon>Lamiales</taxon>
        <taxon>Pedaliaceae</taxon>
        <taxon>Sesamum</taxon>
    </lineage>
</organism>
<dbReference type="EMBL" id="JACGWN010000002">
    <property type="protein sequence ID" value="KAL0460840.1"/>
    <property type="molecule type" value="Genomic_DNA"/>
</dbReference>
<dbReference type="AlphaFoldDB" id="A0AAW2Y515"/>
<reference evidence="2" key="2">
    <citation type="journal article" date="2024" name="Plant">
        <title>Genomic evolution and insights into agronomic trait innovations of Sesamum species.</title>
        <authorList>
            <person name="Miao H."/>
            <person name="Wang L."/>
            <person name="Qu L."/>
            <person name="Liu H."/>
            <person name="Sun Y."/>
            <person name="Le M."/>
            <person name="Wang Q."/>
            <person name="Wei S."/>
            <person name="Zheng Y."/>
            <person name="Lin W."/>
            <person name="Duan Y."/>
            <person name="Cao H."/>
            <person name="Xiong S."/>
            <person name="Wang X."/>
            <person name="Wei L."/>
            <person name="Li C."/>
            <person name="Ma Q."/>
            <person name="Ju M."/>
            <person name="Zhao R."/>
            <person name="Li G."/>
            <person name="Mu C."/>
            <person name="Tian Q."/>
            <person name="Mei H."/>
            <person name="Zhang T."/>
            <person name="Gao T."/>
            <person name="Zhang H."/>
        </authorList>
    </citation>
    <scope>NUCLEOTIDE SEQUENCE</scope>
    <source>
        <strain evidence="2">KEN1</strain>
    </source>
</reference>
<proteinExistence type="predicted"/>
<reference evidence="2" key="1">
    <citation type="submission" date="2020-06" db="EMBL/GenBank/DDBJ databases">
        <authorList>
            <person name="Li T."/>
            <person name="Hu X."/>
            <person name="Zhang T."/>
            <person name="Song X."/>
            <person name="Zhang H."/>
            <person name="Dai N."/>
            <person name="Sheng W."/>
            <person name="Hou X."/>
            <person name="Wei L."/>
        </authorList>
    </citation>
    <scope>NUCLEOTIDE SEQUENCE</scope>
    <source>
        <strain evidence="2">KEN1</strain>
        <tissue evidence="2">Leaf</tissue>
    </source>
</reference>
<gene>
    <name evidence="2" type="ORF">Slati_0711200</name>
</gene>
<dbReference type="PANTHER" id="PTHR46422">
    <property type="entry name" value="SERINE/THREONINE-PROTEIN PHOSPHATASE BSL3"/>
    <property type="match status" value="1"/>
</dbReference>
<sequence>MDVDSAMATEPDHDPSEQPTTANGADQPTESESESSTPQQQQQQQQTNNSSIINNSSTSGGGAGPGPVVAGPRCAPTYSVVNAIIEKKEDGPGPRCGHTLTAVPAVGEEGSPGYIGPRLILFGGATALEGNSAASGTPSSAGSAGIRLAGATADVHCYDVLTNKWSRITPIGEPPTPRAAHVATAVGTMVVIQVCRHVERAEKLTHSCLCYIDMYDVISIVITGWDWSSWFVCGRSPCSGPYATAAKMA</sequence>
<dbReference type="Gene3D" id="2.120.10.80">
    <property type="entry name" value="Kelch-type beta propeller"/>
    <property type="match status" value="1"/>
</dbReference>
<feature type="compositionally biased region" description="Polar residues" evidence="1">
    <location>
        <begin position="17"/>
        <end position="26"/>
    </location>
</feature>